<dbReference type="InterPro" id="IPR010094">
    <property type="entry name" value="Transposase_put_N"/>
</dbReference>
<sequence>MKQIIPIQARLFPKTEEKEVLDNLMRKWNSCKRYAYNRLLEGKARKELKKELQSLFGLNSRYADDAILEANEILHSIKELGENPRKVIFGGKALFFKLKSKHLSS</sequence>
<dbReference type="EMBL" id="JACCBS010000001">
    <property type="protein sequence ID" value="NYE57028.1"/>
    <property type="molecule type" value="Genomic_DNA"/>
</dbReference>
<organism evidence="1 2">
    <name type="scientific">Carboxydothermus ferrireducens DSM 11255</name>
    <dbReference type="NCBI Taxonomy" id="1119529"/>
    <lineage>
        <taxon>Bacteria</taxon>
        <taxon>Bacillati</taxon>
        <taxon>Bacillota</taxon>
        <taxon>Clostridia</taxon>
        <taxon>Thermoanaerobacterales</taxon>
        <taxon>Thermoanaerobacteraceae</taxon>
        <taxon>Carboxydothermus</taxon>
    </lineage>
</organism>
<keyword evidence="2" id="KW-1185">Reference proteome</keyword>
<proteinExistence type="predicted"/>
<gene>
    <name evidence="1" type="ORF">HDG70_000734</name>
</gene>
<dbReference type="NCBIfam" id="TIGR01765">
    <property type="entry name" value="tspaseT_teng_N"/>
    <property type="match status" value="1"/>
</dbReference>
<dbReference type="Proteomes" id="UP000604066">
    <property type="component" value="Unassembled WGS sequence"/>
</dbReference>
<evidence type="ECO:0000313" key="1">
    <source>
        <dbReference type="EMBL" id="NYE57028.1"/>
    </source>
</evidence>
<comment type="caution">
    <text evidence="1">The sequence shown here is derived from an EMBL/GenBank/DDBJ whole genome shotgun (WGS) entry which is preliminary data.</text>
</comment>
<accession>A0ABX2RAD3</accession>
<protein>
    <submittedName>
        <fullName evidence="1">Transposase</fullName>
    </submittedName>
</protein>
<reference evidence="1 2" key="1">
    <citation type="submission" date="2020-07" db="EMBL/GenBank/DDBJ databases">
        <title>Genomic Encyclopedia of Type Strains, Phase III (KMG-III): the genomes of soil and plant-associated and newly described type strains.</title>
        <authorList>
            <person name="Whitman W."/>
        </authorList>
    </citation>
    <scope>NUCLEOTIDE SEQUENCE [LARGE SCALE GENOMIC DNA]</scope>
    <source>
        <strain evidence="1 2">DSM 11255</strain>
    </source>
</reference>
<name>A0ABX2RAD3_9THEO</name>
<evidence type="ECO:0000313" key="2">
    <source>
        <dbReference type="Proteomes" id="UP000604066"/>
    </source>
</evidence>